<keyword evidence="4" id="KW-0804">Transcription</keyword>
<feature type="domain" description="RNA polymerase sigma-70 region 2" evidence="7">
    <location>
        <begin position="118"/>
        <end position="190"/>
    </location>
</feature>
<keyword evidence="10" id="KW-1185">Reference proteome</keyword>
<dbReference type="AlphaFoldDB" id="A0A518D351"/>
<dbReference type="PANTHER" id="PTHR30385:SF7">
    <property type="entry name" value="RNA POLYMERASE SIGMA FACTOR FLIA"/>
    <property type="match status" value="1"/>
</dbReference>
<evidence type="ECO:0000313" key="9">
    <source>
        <dbReference type="EMBL" id="QDU85912.1"/>
    </source>
</evidence>
<feature type="compositionally biased region" description="Basic and acidic residues" evidence="5">
    <location>
        <begin position="60"/>
        <end position="80"/>
    </location>
</feature>
<dbReference type="GO" id="GO:0006352">
    <property type="term" value="P:DNA-templated transcription initiation"/>
    <property type="evidence" value="ECO:0007669"/>
    <property type="project" value="InterPro"/>
</dbReference>
<dbReference type="Gene3D" id="1.10.1740.10">
    <property type="match status" value="1"/>
</dbReference>
<dbReference type="InterPro" id="IPR007630">
    <property type="entry name" value="RNA_pol_sigma70_r4"/>
</dbReference>
<dbReference type="Pfam" id="PF04545">
    <property type="entry name" value="Sigma70_r4"/>
    <property type="match status" value="1"/>
</dbReference>
<dbReference type="PANTHER" id="PTHR30385">
    <property type="entry name" value="SIGMA FACTOR F FLAGELLAR"/>
    <property type="match status" value="1"/>
</dbReference>
<reference evidence="9 10" key="1">
    <citation type="submission" date="2019-02" db="EMBL/GenBank/DDBJ databases">
        <title>Deep-cultivation of Planctomycetes and their phenomic and genomic characterization uncovers novel biology.</title>
        <authorList>
            <person name="Wiegand S."/>
            <person name="Jogler M."/>
            <person name="Boedeker C."/>
            <person name="Pinto D."/>
            <person name="Vollmers J."/>
            <person name="Rivas-Marin E."/>
            <person name="Kohn T."/>
            <person name="Peeters S.H."/>
            <person name="Heuer A."/>
            <person name="Rast P."/>
            <person name="Oberbeckmann S."/>
            <person name="Bunk B."/>
            <person name="Jeske O."/>
            <person name="Meyerdierks A."/>
            <person name="Storesund J.E."/>
            <person name="Kallscheuer N."/>
            <person name="Luecker S."/>
            <person name="Lage O.M."/>
            <person name="Pohl T."/>
            <person name="Merkel B.J."/>
            <person name="Hornburger P."/>
            <person name="Mueller R.-W."/>
            <person name="Bruemmer F."/>
            <person name="Labrenz M."/>
            <person name="Spormann A.M."/>
            <person name="Op den Camp H."/>
            <person name="Overmann J."/>
            <person name="Amann R."/>
            <person name="Jetten M.S.M."/>
            <person name="Mascher T."/>
            <person name="Medema M.H."/>
            <person name="Devos D.P."/>
            <person name="Kaster A.-K."/>
            <person name="Ovreas L."/>
            <person name="Rohde M."/>
            <person name="Galperin M.Y."/>
            <person name="Jogler C."/>
        </authorList>
    </citation>
    <scope>NUCLEOTIDE SEQUENCE [LARGE SCALE GENOMIC DNA]</scope>
    <source>
        <strain evidence="9 10">Pla163</strain>
    </source>
</reference>
<proteinExistence type="predicted"/>
<dbReference type="SUPFAM" id="SSF88946">
    <property type="entry name" value="Sigma2 domain of RNA polymerase sigma factors"/>
    <property type="match status" value="1"/>
</dbReference>
<gene>
    <name evidence="9" type="primary">sigD_1</name>
    <name evidence="9" type="ORF">Pla163_30590</name>
</gene>
<dbReference type="NCBIfam" id="TIGR02937">
    <property type="entry name" value="sigma70-ECF"/>
    <property type="match status" value="1"/>
</dbReference>
<dbReference type="Pfam" id="PF04542">
    <property type="entry name" value="Sigma70_r2"/>
    <property type="match status" value="1"/>
</dbReference>
<dbReference type="Gene3D" id="1.20.140.160">
    <property type="match status" value="1"/>
</dbReference>
<dbReference type="InterPro" id="IPR007624">
    <property type="entry name" value="RNA_pol_sigma70_r3"/>
</dbReference>
<evidence type="ECO:0000259" key="8">
    <source>
        <dbReference type="Pfam" id="PF04545"/>
    </source>
</evidence>
<dbReference type="SUPFAM" id="SSF88659">
    <property type="entry name" value="Sigma3 and sigma4 domains of RNA polymerase sigma factors"/>
    <property type="match status" value="2"/>
</dbReference>
<organism evidence="9 10">
    <name type="scientific">Rohdeia mirabilis</name>
    <dbReference type="NCBI Taxonomy" id="2528008"/>
    <lineage>
        <taxon>Bacteria</taxon>
        <taxon>Pseudomonadati</taxon>
        <taxon>Planctomycetota</taxon>
        <taxon>Planctomycetia</taxon>
        <taxon>Planctomycetia incertae sedis</taxon>
        <taxon>Rohdeia</taxon>
    </lineage>
</organism>
<evidence type="ECO:0000256" key="2">
    <source>
        <dbReference type="ARBA" id="ARBA00023082"/>
    </source>
</evidence>
<feature type="region of interest" description="Disordered" evidence="5">
    <location>
        <begin position="58"/>
        <end position="84"/>
    </location>
</feature>
<evidence type="ECO:0000313" key="10">
    <source>
        <dbReference type="Proteomes" id="UP000319342"/>
    </source>
</evidence>
<evidence type="ECO:0000259" key="6">
    <source>
        <dbReference type="Pfam" id="PF04539"/>
    </source>
</evidence>
<dbReference type="Pfam" id="PF04539">
    <property type="entry name" value="Sigma70_r3"/>
    <property type="match status" value="1"/>
</dbReference>
<accession>A0A518D351</accession>
<dbReference type="InterPro" id="IPR013324">
    <property type="entry name" value="RNA_pol_sigma_r3/r4-like"/>
</dbReference>
<evidence type="ECO:0000256" key="4">
    <source>
        <dbReference type="ARBA" id="ARBA00023163"/>
    </source>
</evidence>
<keyword evidence="3" id="KW-0238">DNA-binding</keyword>
<sequence>MIDPLDVSATGNERVELAPDRVADLERLGAALTRDVRTRGIAVRAMAVDSSEIAPDLGELPEHVLEPQPRRARPSTEDRRRSAHRVRAGAARAVVGDDLFFAWRTYWGSGCDESRNELVEAYQFLVREIVGRFASKLPRSVDRGDLATAANVGLIACITGFDPGRGVRFEAYADRRIRGALLDELRSQDWLPRPWRQRIEQHKREGERLRARLGREPSDDELADALDLSTDQYQLLFGVGLPGISLSTKGALDVDDGHAGLDVVPDTRSEAPDNHLTRDELMALVAQRLTDQEYRIVYLKYWEDLPMRAIGELTSLSESRVCKIHTRLIGRLRDRLTSEA</sequence>
<dbReference type="InterPro" id="IPR013325">
    <property type="entry name" value="RNA_pol_sigma_r2"/>
</dbReference>
<dbReference type="EMBL" id="CP036290">
    <property type="protein sequence ID" value="QDU85912.1"/>
    <property type="molecule type" value="Genomic_DNA"/>
</dbReference>
<name>A0A518D351_9BACT</name>
<dbReference type="Proteomes" id="UP000319342">
    <property type="component" value="Chromosome"/>
</dbReference>
<dbReference type="GO" id="GO:0016987">
    <property type="term" value="F:sigma factor activity"/>
    <property type="evidence" value="ECO:0007669"/>
    <property type="project" value="UniProtKB-KW"/>
</dbReference>
<evidence type="ECO:0000256" key="1">
    <source>
        <dbReference type="ARBA" id="ARBA00023015"/>
    </source>
</evidence>
<dbReference type="InterPro" id="IPR007627">
    <property type="entry name" value="RNA_pol_sigma70_r2"/>
</dbReference>
<evidence type="ECO:0000256" key="3">
    <source>
        <dbReference type="ARBA" id="ARBA00023125"/>
    </source>
</evidence>
<feature type="domain" description="RNA polymerase sigma-70 region 4" evidence="8">
    <location>
        <begin position="287"/>
        <end position="333"/>
    </location>
</feature>
<evidence type="ECO:0000256" key="5">
    <source>
        <dbReference type="SAM" id="MobiDB-lite"/>
    </source>
</evidence>
<protein>
    <submittedName>
        <fullName evidence="9">RNA polymerase sigma-D factor</fullName>
    </submittedName>
</protein>
<feature type="domain" description="RNA polymerase sigma-70 region 3" evidence="6">
    <location>
        <begin position="201"/>
        <end position="274"/>
    </location>
</feature>
<dbReference type="InterPro" id="IPR014284">
    <property type="entry name" value="RNA_pol_sigma-70_dom"/>
</dbReference>
<keyword evidence="1" id="KW-0805">Transcription regulation</keyword>
<keyword evidence="2" id="KW-0731">Sigma factor</keyword>
<dbReference type="GO" id="GO:0003677">
    <property type="term" value="F:DNA binding"/>
    <property type="evidence" value="ECO:0007669"/>
    <property type="project" value="UniProtKB-KW"/>
</dbReference>
<evidence type="ECO:0000259" key="7">
    <source>
        <dbReference type="Pfam" id="PF04542"/>
    </source>
</evidence>